<evidence type="ECO:0000313" key="5">
    <source>
        <dbReference type="Proteomes" id="UP001642483"/>
    </source>
</evidence>
<keyword evidence="2" id="KW-0732">Signal</keyword>
<dbReference type="InterPro" id="IPR050525">
    <property type="entry name" value="ECM_Assembly_Org"/>
</dbReference>
<keyword evidence="1" id="KW-0812">Transmembrane</keyword>
<feature type="signal peptide" evidence="2">
    <location>
        <begin position="1"/>
        <end position="18"/>
    </location>
</feature>
<evidence type="ECO:0000313" key="4">
    <source>
        <dbReference type="EMBL" id="CAK8678160.1"/>
    </source>
</evidence>
<proteinExistence type="predicted"/>
<dbReference type="PANTHER" id="PTHR24020">
    <property type="entry name" value="COLLAGEN ALPHA"/>
    <property type="match status" value="1"/>
</dbReference>
<dbReference type="Proteomes" id="UP001642483">
    <property type="component" value="Unassembled WGS sequence"/>
</dbReference>
<comment type="caution">
    <text evidence="4">The sequence shown here is derived from an EMBL/GenBank/DDBJ whole genome shotgun (WGS) entry which is preliminary data.</text>
</comment>
<protein>
    <recommendedName>
        <fullName evidence="3">VWFA domain-containing protein</fullName>
    </recommendedName>
</protein>
<dbReference type="PANTHER" id="PTHR24020:SF87">
    <property type="entry name" value="COLLAGEN ALPHA-1(VI) CHAIN-LIKE"/>
    <property type="match status" value="1"/>
</dbReference>
<evidence type="ECO:0000256" key="2">
    <source>
        <dbReference type="SAM" id="SignalP"/>
    </source>
</evidence>
<feature type="chain" id="PRO_5047004050" description="VWFA domain-containing protein" evidence="2">
    <location>
        <begin position="19"/>
        <end position="588"/>
    </location>
</feature>
<dbReference type="Gene3D" id="3.40.50.410">
    <property type="entry name" value="von Willebrand factor, type A domain"/>
    <property type="match status" value="1"/>
</dbReference>
<accession>A0ABP0FER2</accession>
<evidence type="ECO:0000259" key="3">
    <source>
        <dbReference type="PROSITE" id="PS50234"/>
    </source>
</evidence>
<dbReference type="InterPro" id="IPR036465">
    <property type="entry name" value="vWFA_dom_sf"/>
</dbReference>
<keyword evidence="1" id="KW-1133">Transmembrane helix</keyword>
<dbReference type="SMART" id="SM00327">
    <property type="entry name" value="VWA"/>
    <property type="match status" value="1"/>
</dbReference>
<gene>
    <name evidence="4" type="ORF">CVLEPA_LOCUS8105</name>
</gene>
<dbReference type="Pfam" id="PF00092">
    <property type="entry name" value="VWA"/>
    <property type="match status" value="1"/>
</dbReference>
<feature type="transmembrane region" description="Helical" evidence="1">
    <location>
        <begin position="530"/>
        <end position="555"/>
    </location>
</feature>
<keyword evidence="1" id="KW-0472">Membrane</keyword>
<feature type="domain" description="VWFA" evidence="3">
    <location>
        <begin position="194"/>
        <end position="373"/>
    </location>
</feature>
<evidence type="ECO:0000256" key="1">
    <source>
        <dbReference type="SAM" id="Phobius"/>
    </source>
</evidence>
<keyword evidence="5" id="KW-1185">Reference proteome</keyword>
<name>A0ABP0FER2_CLALP</name>
<sequence>MIEKLLVIIFITQAFVQSKPYKRSLSGAVDLTLSPGSVGKEVVEACILKLDSLSIFSNDFEFMKRIAFVETKFGTNFTFKDITRGIWQMSIPMLSELQAEASSAILVSLVTTISQTLGPSLVDFNNMDMTIPFHSAIALRLYIELIQNASAVPGLRQDQHHWWETNYTISSSKNYTAEVIELEASENCPEKEMDVWFLLDGSTSIRREHFETSLLFINHLMSGFVISPSIVRAGMSTYSSYGNTVIASKFDEHTDNSAFENAVNNTVYLTGTTYTGFAIYDVLTNGFTVISGARSFNLGIPRALVVITDGYSFDSAEEAAKQAHSAGVTLFAVGVGTGIELEEIKTMASHPYTTYSYIMTDFTDLLNVLPEPLSNKACKLSAAIQHGAPVTVSEEPGGIHYSYISVPAEDYVTVSFEVNAGSGSSAQIYVGLYPNPSASLHLLTFVLLPGDLVALKVTASGAITRSAVESNLDISSLVSGAASLYVTTVSTGTSKLELAITSTLSLTTTTAAVTTTTTSTSSPTADYLEWWIVMIIVVLSIVTIMILATVVLFILGISRSSRYPKCDHGICYSTCLCICTENRYGYYH</sequence>
<reference evidence="4 5" key="1">
    <citation type="submission" date="2024-02" db="EMBL/GenBank/DDBJ databases">
        <authorList>
            <person name="Daric V."/>
            <person name="Darras S."/>
        </authorList>
    </citation>
    <scope>NUCLEOTIDE SEQUENCE [LARGE SCALE GENOMIC DNA]</scope>
</reference>
<organism evidence="4 5">
    <name type="scientific">Clavelina lepadiformis</name>
    <name type="common">Light-bulb sea squirt</name>
    <name type="synonym">Ascidia lepadiformis</name>
    <dbReference type="NCBI Taxonomy" id="159417"/>
    <lineage>
        <taxon>Eukaryota</taxon>
        <taxon>Metazoa</taxon>
        <taxon>Chordata</taxon>
        <taxon>Tunicata</taxon>
        <taxon>Ascidiacea</taxon>
        <taxon>Aplousobranchia</taxon>
        <taxon>Clavelinidae</taxon>
        <taxon>Clavelina</taxon>
    </lineage>
</organism>
<dbReference type="PROSITE" id="PS50234">
    <property type="entry name" value="VWFA"/>
    <property type="match status" value="1"/>
</dbReference>
<dbReference type="InterPro" id="IPR002035">
    <property type="entry name" value="VWF_A"/>
</dbReference>
<dbReference type="EMBL" id="CAWYQH010000046">
    <property type="protein sequence ID" value="CAK8678160.1"/>
    <property type="molecule type" value="Genomic_DNA"/>
</dbReference>
<dbReference type="SUPFAM" id="SSF53300">
    <property type="entry name" value="vWA-like"/>
    <property type="match status" value="1"/>
</dbReference>